<dbReference type="InterPro" id="IPR029045">
    <property type="entry name" value="ClpP/crotonase-like_dom_sf"/>
</dbReference>
<dbReference type="Pfam" id="PF00378">
    <property type="entry name" value="ECH_1"/>
    <property type="match status" value="1"/>
</dbReference>
<name>A0A157SIM4_9BORD</name>
<dbReference type="Gene3D" id="3.90.226.10">
    <property type="entry name" value="2-enoyl-CoA Hydratase, Chain A, domain 1"/>
    <property type="match status" value="1"/>
</dbReference>
<dbReference type="Proteomes" id="UP000076848">
    <property type="component" value="Unassembled WGS sequence"/>
</dbReference>
<dbReference type="AlphaFoldDB" id="A0A157SIM4"/>
<dbReference type="EC" id="4.2.1.17" evidence="2"/>
<reference evidence="2 3" key="1">
    <citation type="submission" date="2016-04" db="EMBL/GenBank/DDBJ databases">
        <authorList>
            <consortium name="Pathogen Informatics"/>
        </authorList>
    </citation>
    <scope>NUCLEOTIDE SEQUENCE [LARGE SCALE GENOMIC DNA]</scope>
    <source>
        <strain evidence="2 3">H050680373</strain>
    </source>
</reference>
<dbReference type="PANTHER" id="PTHR42964">
    <property type="entry name" value="ENOYL-COA HYDRATASE"/>
    <property type="match status" value="1"/>
</dbReference>
<organism evidence="2 3">
    <name type="scientific">Bordetella ansorpii</name>
    <dbReference type="NCBI Taxonomy" id="288768"/>
    <lineage>
        <taxon>Bacteria</taxon>
        <taxon>Pseudomonadati</taxon>
        <taxon>Pseudomonadota</taxon>
        <taxon>Betaproteobacteria</taxon>
        <taxon>Burkholderiales</taxon>
        <taxon>Alcaligenaceae</taxon>
        <taxon>Bordetella</taxon>
    </lineage>
</organism>
<evidence type="ECO:0000313" key="3">
    <source>
        <dbReference type="Proteomes" id="UP000076848"/>
    </source>
</evidence>
<comment type="similarity">
    <text evidence="1">Belongs to the enoyl-CoA hydratase/isomerase family.</text>
</comment>
<dbReference type="RefSeq" id="WP_066128140.1">
    <property type="nucleotide sequence ID" value="NZ_FKIF01000006.1"/>
</dbReference>
<protein>
    <submittedName>
        <fullName evidence="2">Enoyl-CoA hydratase</fullName>
        <ecNumber evidence="2">4.2.1.17</ecNumber>
    </submittedName>
</protein>
<accession>A0A157SIM4</accession>
<dbReference type="PANTHER" id="PTHR42964:SF1">
    <property type="entry name" value="POLYKETIDE BIOSYNTHESIS ENOYL-COA HYDRATASE PKSH-RELATED"/>
    <property type="match status" value="1"/>
</dbReference>
<dbReference type="SUPFAM" id="SSF52096">
    <property type="entry name" value="ClpP/crotonase"/>
    <property type="match status" value="1"/>
</dbReference>
<keyword evidence="3" id="KW-1185">Reference proteome</keyword>
<dbReference type="InterPro" id="IPR001753">
    <property type="entry name" value="Enoyl-CoA_hydra/iso"/>
</dbReference>
<dbReference type="InterPro" id="IPR051683">
    <property type="entry name" value="Enoyl-CoA_Hydratase/Isomerase"/>
</dbReference>
<sequence>MSTSAKTSTVVVEVAGQVATIRINRADKRNAVDQSTRLALLRAFDSILGRCTAVVLTGTGSAFCAGVDLKESHAMREAGMTPDPAASWEKVNLAIREHPAIFIAAVNGIALGGGSTLINVCDLAVAAEDAQIGMPEIGFAMYPKLAGPAGQKALSRKRAAWMILTGQRISGRTAESWGMVNICCPAAEVLAQAHALAEQVARFDPFALAESKRALDYIPDVVSDWKQMFDYGEKVNAVIRGGTSAQRAGMSRFFEGERNPGQGQGQA</sequence>
<proteinExistence type="inferred from homology"/>
<evidence type="ECO:0000256" key="1">
    <source>
        <dbReference type="ARBA" id="ARBA00005254"/>
    </source>
</evidence>
<dbReference type="STRING" id="288768.SAMEA3906486_02988"/>
<dbReference type="GO" id="GO:0004300">
    <property type="term" value="F:enoyl-CoA hydratase activity"/>
    <property type="evidence" value="ECO:0007669"/>
    <property type="project" value="UniProtKB-EC"/>
</dbReference>
<dbReference type="CDD" id="cd06558">
    <property type="entry name" value="crotonase-like"/>
    <property type="match status" value="1"/>
</dbReference>
<gene>
    <name evidence="2" type="primary">echA8_5</name>
    <name evidence="2" type="ORF">SAMEA3906486_02988</name>
</gene>
<dbReference type="OrthoDB" id="9807606at2"/>
<dbReference type="EMBL" id="FKIF01000006">
    <property type="protein sequence ID" value="SAI70257.1"/>
    <property type="molecule type" value="Genomic_DNA"/>
</dbReference>
<dbReference type="GO" id="GO:0008300">
    <property type="term" value="P:isoprenoid catabolic process"/>
    <property type="evidence" value="ECO:0007669"/>
    <property type="project" value="TreeGrafter"/>
</dbReference>
<keyword evidence="2" id="KW-0456">Lyase</keyword>
<evidence type="ECO:0000313" key="2">
    <source>
        <dbReference type="EMBL" id="SAI70257.1"/>
    </source>
</evidence>